<reference evidence="8" key="1">
    <citation type="submission" date="2018-05" db="EMBL/GenBank/DDBJ databases">
        <authorList>
            <person name="Lanie J.A."/>
            <person name="Ng W.-L."/>
            <person name="Kazmierczak K.M."/>
            <person name="Andrzejewski T.M."/>
            <person name="Davidsen T.M."/>
            <person name="Wayne K.J."/>
            <person name="Tettelin H."/>
            <person name="Glass J.I."/>
            <person name="Rusch D."/>
            <person name="Podicherti R."/>
            <person name="Tsui H.-C.T."/>
            <person name="Winkler M.E."/>
        </authorList>
    </citation>
    <scope>NUCLEOTIDE SEQUENCE</scope>
</reference>
<dbReference type="Gene3D" id="3.40.50.300">
    <property type="entry name" value="P-loop containing nucleotide triphosphate hydrolases"/>
    <property type="match status" value="1"/>
</dbReference>
<accession>A0A381Y406</accession>
<keyword evidence="2" id="KW-1003">Cell membrane</keyword>
<evidence type="ECO:0000259" key="7">
    <source>
        <dbReference type="PROSITE" id="PS50893"/>
    </source>
</evidence>
<keyword evidence="3" id="KW-0547">Nucleotide-binding</keyword>
<dbReference type="GO" id="GO:0016887">
    <property type="term" value="F:ATP hydrolysis activity"/>
    <property type="evidence" value="ECO:0007669"/>
    <property type="project" value="InterPro"/>
</dbReference>
<dbReference type="PROSITE" id="PS00211">
    <property type="entry name" value="ABC_TRANSPORTER_1"/>
    <property type="match status" value="1"/>
</dbReference>
<dbReference type="InterPro" id="IPR050093">
    <property type="entry name" value="ABC_SmlMolc_Importer"/>
</dbReference>
<dbReference type="InterPro" id="IPR017871">
    <property type="entry name" value="ABC_transporter-like_CS"/>
</dbReference>
<name>A0A381Y406_9ZZZZ</name>
<dbReference type="PANTHER" id="PTHR42781">
    <property type="entry name" value="SPERMIDINE/PUTRESCINE IMPORT ATP-BINDING PROTEIN POTA"/>
    <property type="match status" value="1"/>
</dbReference>
<dbReference type="InterPro" id="IPR003593">
    <property type="entry name" value="AAA+_ATPase"/>
</dbReference>
<keyword evidence="5" id="KW-1278">Translocase</keyword>
<feature type="domain" description="ABC transporter" evidence="7">
    <location>
        <begin position="6"/>
        <end position="236"/>
    </location>
</feature>
<dbReference type="EMBL" id="UINC01017228">
    <property type="protein sequence ID" value="SVA71137.1"/>
    <property type="molecule type" value="Genomic_DNA"/>
</dbReference>
<dbReference type="FunFam" id="3.40.50.300:FF:000133">
    <property type="entry name" value="Spermidine/putrescine import ATP-binding protein PotA"/>
    <property type="match status" value="1"/>
</dbReference>
<gene>
    <name evidence="8" type="ORF">METZ01_LOCUS123991</name>
</gene>
<dbReference type="GO" id="GO:0043190">
    <property type="term" value="C:ATP-binding cassette (ABC) transporter complex"/>
    <property type="evidence" value="ECO:0007669"/>
    <property type="project" value="InterPro"/>
</dbReference>
<dbReference type="PROSITE" id="PS50893">
    <property type="entry name" value="ABC_TRANSPORTER_2"/>
    <property type="match status" value="1"/>
</dbReference>
<dbReference type="Gene3D" id="2.40.50.100">
    <property type="match status" value="1"/>
</dbReference>
<evidence type="ECO:0000256" key="4">
    <source>
        <dbReference type="ARBA" id="ARBA00022840"/>
    </source>
</evidence>
<dbReference type="SUPFAM" id="SSF52540">
    <property type="entry name" value="P-loop containing nucleoside triphosphate hydrolases"/>
    <property type="match status" value="1"/>
</dbReference>
<dbReference type="SUPFAM" id="SSF50331">
    <property type="entry name" value="MOP-like"/>
    <property type="match status" value="1"/>
</dbReference>
<proteinExistence type="predicted"/>
<keyword evidence="4" id="KW-0067">ATP-binding</keyword>
<evidence type="ECO:0000256" key="6">
    <source>
        <dbReference type="ARBA" id="ARBA00023136"/>
    </source>
</evidence>
<dbReference type="Pfam" id="PF00005">
    <property type="entry name" value="ABC_tran"/>
    <property type="match status" value="1"/>
</dbReference>
<dbReference type="GO" id="GO:0005524">
    <property type="term" value="F:ATP binding"/>
    <property type="evidence" value="ECO:0007669"/>
    <property type="project" value="UniProtKB-KW"/>
</dbReference>
<evidence type="ECO:0000256" key="2">
    <source>
        <dbReference type="ARBA" id="ARBA00022475"/>
    </source>
</evidence>
<dbReference type="Pfam" id="PF08402">
    <property type="entry name" value="TOBE_2"/>
    <property type="match status" value="1"/>
</dbReference>
<dbReference type="InterPro" id="IPR003439">
    <property type="entry name" value="ABC_transporter-like_ATP-bd"/>
</dbReference>
<evidence type="ECO:0000256" key="1">
    <source>
        <dbReference type="ARBA" id="ARBA00022448"/>
    </source>
</evidence>
<dbReference type="SMART" id="SM00382">
    <property type="entry name" value="AAA"/>
    <property type="match status" value="1"/>
</dbReference>
<keyword evidence="1" id="KW-0813">Transport</keyword>
<dbReference type="NCBIfam" id="TIGR01187">
    <property type="entry name" value="potA"/>
    <property type="match status" value="1"/>
</dbReference>
<dbReference type="InterPro" id="IPR027417">
    <property type="entry name" value="P-loop_NTPase"/>
</dbReference>
<protein>
    <recommendedName>
        <fullName evidence="7">ABC transporter domain-containing protein</fullName>
    </recommendedName>
</protein>
<evidence type="ECO:0000256" key="5">
    <source>
        <dbReference type="ARBA" id="ARBA00022967"/>
    </source>
</evidence>
<sequence length="359" mass="39830">MKNSSVQLANVSKHFGSTVAVDNLDLNVEPGEFCTLLGPSGCGKSTTLRILGGFESPTKGQVFLDSENVTKTPPNLRDVNMVFQDYALFPHMTAGNNIAFGLELKGKSKAETAERVEELLKFMQLEGFKDRKPDELSGGQRQRVALARSLAPDPKVLLLDEPLGALDAKLRKQVQIELKDIQKHTGKTFVFVTHDQEEALTISDRIVVMKEGRLEQSGTPKELYSKPESCFVAEFIGETNMLSCVIKDTENEQVFFEWHGHKLCGECWSGKPEAGQKASVSIRPENIHCSSTKPRGNMGIEARVIQRIFKGSYTTFQLAVGDDQIIELKVSMDGSRADSIVDDKLWFTLESSFLSVLLR</sequence>
<dbReference type="AlphaFoldDB" id="A0A381Y406"/>
<dbReference type="PANTHER" id="PTHR42781:SF4">
    <property type="entry name" value="SPERMIDINE_PUTRESCINE IMPORT ATP-BINDING PROTEIN POTA"/>
    <property type="match status" value="1"/>
</dbReference>
<dbReference type="GO" id="GO:0015417">
    <property type="term" value="F:ABC-type polyamine transporter activity"/>
    <property type="evidence" value="ECO:0007669"/>
    <property type="project" value="InterPro"/>
</dbReference>
<organism evidence="8">
    <name type="scientific">marine metagenome</name>
    <dbReference type="NCBI Taxonomy" id="408172"/>
    <lineage>
        <taxon>unclassified sequences</taxon>
        <taxon>metagenomes</taxon>
        <taxon>ecological metagenomes</taxon>
    </lineage>
</organism>
<evidence type="ECO:0000313" key="8">
    <source>
        <dbReference type="EMBL" id="SVA71137.1"/>
    </source>
</evidence>
<dbReference type="InterPro" id="IPR008995">
    <property type="entry name" value="Mo/tungstate-bd_C_term_dom"/>
</dbReference>
<dbReference type="InterPro" id="IPR005893">
    <property type="entry name" value="PotA-like"/>
</dbReference>
<evidence type="ECO:0000256" key="3">
    <source>
        <dbReference type="ARBA" id="ARBA00022741"/>
    </source>
</evidence>
<keyword evidence="6" id="KW-0472">Membrane</keyword>
<dbReference type="InterPro" id="IPR013611">
    <property type="entry name" value="Transp-assoc_OB_typ2"/>
</dbReference>